<protein>
    <submittedName>
        <fullName evidence="3">Uncharacterized protein</fullName>
    </submittedName>
</protein>
<dbReference type="EMBL" id="JANQDX010000011">
    <property type="protein sequence ID" value="KAL0916975.1"/>
    <property type="molecule type" value="Genomic_DNA"/>
</dbReference>
<dbReference type="Proteomes" id="UP001552299">
    <property type="component" value="Unassembled WGS sequence"/>
</dbReference>
<gene>
    <name evidence="3" type="ORF">M5K25_014531</name>
</gene>
<organism evidence="3 4">
    <name type="scientific">Dendrobium thyrsiflorum</name>
    <name type="common">Pinecone-like raceme dendrobium</name>
    <name type="synonym">Orchid</name>
    <dbReference type="NCBI Taxonomy" id="117978"/>
    <lineage>
        <taxon>Eukaryota</taxon>
        <taxon>Viridiplantae</taxon>
        <taxon>Streptophyta</taxon>
        <taxon>Embryophyta</taxon>
        <taxon>Tracheophyta</taxon>
        <taxon>Spermatophyta</taxon>
        <taxon>Magnoliopsida</taxon>
        <taxon>Liliopsida</taxon>
        <taxon>Asparagales</taxon>
        <taxon>Orchidaceae</taxon>
        <taxon>Epidendroideae</taxon>
        <taxon>Malaxideae</taxon>
        <taxon>Dendrobiinae</taxon>
        <taxon>Dendrobium</taxon>
    </lineage>
</organism>
<feature type="coiled-coil region" evidence="2">
    <location>
        <begin position="319"/>
        <end position="356"/>
    </location>
</feature>
<keyword evidence="4" id="KW-1185">Reference proteome</keyword>
<reference evidence="3 4" key="1">
    <citation type="journal article" date="2024" name="Plant Biotechnol. J.">
        <title>Dendrobium thyrsiflorum genome and its molecular insights into genes involved in important horticultural traits.</title>
        <authorList>
            <person name="Chen B."/>
            <person name="Wang J.Y."/>
            <person name="Zheng P.J."/>
            <person name="Li K.L."/>
            <person name="Liang Y.M."/>
            <person name="Chen X.F."/>
            <person name="Zhang C."/>
            <person name="Zhao X."/>
            <person name="He X."/>
            <person name="Zhang G.Q."/>
            <person name="Liu Z.J."/>
            <person name="Xu Q."/>
        </authorList>
    </citation>
    <scope>NUCLEOTIDE SEQUENCE [LARGE SCALE GENOMIC DNA]</scope>
    <source>
        <strain evidence="3">GZMU011</strain>
    </source>
</reference>
<dbReference type="Pfam" id="PF11264">
    <property type="entry name" value="ThylakoidFormat"/>
    <property type="match status" value="2"/>
</dbReference>
<keyword evidence="1 2" id="KW-0175">Coiled coil</keyword>
<proteinExistence type="predicted"/>
<accession>A0ABD0UW10</accession>
<dbReference type="PANTHER" id="PTHR34793">
    <property type="entry name" value="PROTEIN THYLAKOID FORMATION 1, CHLOROPLASTIC"/>
    <property type="match status" value="1"/>
</dbReference>
<evidence type="ECO:0000313" key="4">
    <source>
        <dbReference type="Proteomes" id="UP001552299"/>
    </source>
</evidence>
<name>A0ABD0UW10_DENTH</name>
<evidence type="ECO:0000256" key="1">
    <source>
        <dbReference type="ARBA" id="ARBA00023054"/>
    </source>
</evidence>
<sequence length="369" mass="41874">MGCGFGWGLIGGRKGLRGEAESGGADHRRKGPRLCLPSCFNDTEEKSSMHVVAKFTGNDRKTEQVAGFWAGFAEILAEDSTDTRWEVDNSKADCKEDKGRLMELFVMVVGGNMDVPPTVAETKLNFLKSYKRPIPSIYNNVLQELLVQQQLMRYKRTYQYDAVFALGFVTIYEQLMEGYSSLEDQDAIFRAYIVSLREDPEQYRCGKSALLSKLHSLFIVDTYSVHYRDDAKKLEEWGRSQDTTTLVGFSSRGGDVENILKDIADRVQGMGNFTYSRFFAVGIFRLLELANAAEPSVLEKFCAALKINKRSVDRDLDVYRNLLSKLVQAKELLNEYVNLEKKKREERAESQKANEAITGCVGHYQYVKE</sequence>
<comment type="caution">
    <text evidence="3">The sequence shown here is derived from an EMBL/GenBank/DDBJ whole genome shotgun (WGS) entry which is preliminary data.</text>
</comment>
<evidence type="ECO:0000256" key="2">
    <source>
        <dbReference type="SAM" id="Coils"/>
    </source>
</evidence>
<dbReference type="InterPro" id="IPR017499">
    <property type="entry name" value="Thf1"/>
</dbReference>
<evidence type="ECO:0000313" key="3">
    <source>
        <dbReference type="EMBL" id="KAL0916975.1"/>
    </source>
</evidence>
<dbReference type="AlphaFoldDB" id="A0ABD0UW10"/>
<dbReference type="PANTHER" id="PTHR34793:SF1">
    <property type="entry name" value="PROTEIN THYLAKOID FORMATION 1, CHLOROPLASTIC"/>
    <property type="match status" value="1"/>
</dbReference>